<keyword evidence="4" id="KW-1185">Reference proteome</keyword>
<feature type="region of interest" description="Disordered" evidence="1">
    <location>
        <begin position="1"/>
        <end position="47"/>
    </location>
</feature>
<sequence>MTPMRSPDRGALSTPELVLNSGPAPAASSARAGDLPRPPPSVSGDVTTSHSALDIATWRFMLFTQVLGFLVCVCGFLGLL</sequence>
<feature type="transmembrane region" description="Helical" evidence="2">
    <location>
        <begin position="56"/>
        <end position="79"/>
    </location>
</feature>
<evidence type="ECO:0000256" key="2">
    <source>
        <dbReference type="SAM" id="Phobius"/>
    </source>
</evidence>
<feature type="compositionally biased region" description="Low complexity" evidence="1">
    <location>
        <begin position="21"/>
        <end position="33"/>
    </location>
</feature>
<reference evidence="3" key="1">
    <citation type="thesis" date="2020" institute="ProQuest LLC" country="789 East Eisenhower Parkway, Ann Arbor, MI, USA">
        <title>Comparative Genomics and Chromosome Evolution.</title>
        <authorList>
            <person name="Mudd A.B."/>
        </authorList>
    </citation>
    <scope>NUCLEOTIDE SEQUENCE</scope>
    <source>
        <strain evidence="3">237g6f4</strain>
        <tissue evidence="3">Blood</tissue>
    </source>
</reference>
<evidence type="ECO:0000313" key="3">
    <source>
        <dbReference type="EMBL" id="KAG8592556.1"/>
    </source>
</evidence>
<dbReference type="AlphaFoldDB" id="A0AAV7D5S8"/>
<gene>
    <name evidence="3" type="ORF">GDO81_000539</name>
</gene>
<keyword evidence="2" id="KW-0472">Membrane</keyword>
<dbReference type="Proteomes" id="UP000824782">
    <property type="component" value="Unassembled WGS sequence"/>
</dbReference>
<organism evidence="3 4">
    <name type="scientific">Engystomops pustulosus</name>
    <name type="common">Tungara frog</name>
    <name type="synonym">Physalaemus pustulosus</name>
    <dbReference type="NCBI Taxonomy" id="76066"/>
    <lineage>
        <taxon>Eukaryota</taxon>
        <taxon>Metazoa</taxon>
        <taxon>Chordata</taxon>
        <taxon>Craniata</taxon>
        <taxon>Vertebrata</taxon>
        <taxon>Euteleostomi</taxon>
        <taxon>Amphibia</taxon>
        <taxon>Batrachia</taxon>
        <taxon>Anura</taxon>
        <taxon>Neobatrachia</taxon>
        <taxon>Hyloidea</taxon>
        <taxon>Leptodactylidae</taxon>
        <taxon>Leiuperinae</taxon>
        <taxon>Engystomops</taxon>
    </lineage>
</organism>
<name>A0AAV7D5S8_ENGPU</name>
<comment type="caution">
    <text evidence="3">The sequence shown here is derived from an EMBL/GenBank/DDBJ whole genome shotgun (WGS) entry which is preliminary data.</text>
</comment>
<accession>A0AAV7D5S8</accession>
<proteinExistence type="predicted"/>
<keyword evidence="2" id="KW-0812">Transmembrane</keyword>
<evidence type="ECO:0000313" key="4">
    <source>
        <dbReference type="Proteomes" id="UP000824782"/>
    </source>
</evidence>
<evidence type="ECO:0000256" key="1">
    <source>
        <dbReference type="SAM" id="MobiDB-lite"/>
    </source>
</evidence>
<keyword evidence="2" id="KW-1133">Transmembrane helix</keyword>
<dbReference type="EMBL" id="WNYA01000001">
    <property type="protein sequence ID" value="KAG8592556.1"/>
    <property type="molecule type" value="Genomic_DNA"/>
</dbReference>
<protein>
    <submittedName>
        <fullName evidence="3">Uncharacterized protein</fullName>
    </submittedName>
</protein>